<dbReference type="PROSITE" id="PS50011">
    <property type="entry name" value="PROTEIN_KINASE_DOM"/>
    <property type="match status" value="1"/>
</dbReference>
<dbReference type="EC" id="2.7.11.1" evidence="1"/>
<dbReference type="InterPro" id="IPR011009">
    <property type="entry name" value="Kinase-like_dom_sf"/>
</dbReference>
<evidence type="ECO:0000256" key="5">
    <source>
        <dbReference type="ARBA" id="ARBA00022777"/>
    </source>
</evidence>
<evidence type="ECO:0000259" key="8">
    <source>
        <dbReference type="PROSITE" id="PS50011"/>
    </source>
</evidence>
<evidence type="ECO:0000256" key="3">
    <source>
        <dbReference type="ARBA" id="ARBA00022679"/>
    </source>
</evidence>
<name>A0A1H9C1C9_9ACTN</name>
<organism evidence="9 10">
    <name type="scientific">Microlunatus flavus</name>
    <dbReference type="NCBI Taxonomy" id="1036181"/>
    <lineage>
        <taxon>Bacteria</taxon>
        <taxon>Bacillati</taxon>
        <taxon>Actinomycetota</taxon>
        <taxon>Actinomycetes</taxon>
        <taxon>Propionibacteriales</taxon>
        <taxon>Propionibacteriaceae</taxon>
        <taxon>Microlunatus</taxon>
    </lineage>
</organism>
<evidence type="ECO:0000313" key="10">
    <source>
        <dbReference type="Proteomes" id="UP000198504"/>
    </source>
</evidence>
<dbReference type="SMART" id="SM00220">
    <property type="entry name" value="S_TKc"/>
    <property type="match status" value="1"/>
</dbReference>
<dbReference type="GO" id="GO:0004674">
    <property type="term" value="F:protein serine/threonine kinase activity"/>
    <property type="evidence" value="ECO:0007669"/>
    <property type="project" value="UniProtKB-KW"/>
</dbReference>
<keyword evidence="4" id="KW-0547">Nucleotide-binding</keyword>
<accession>A0A1H9C1C9</accession>
<gene>
    <name evidence="9" type="ORF">SAMN05421756_10232</name>
</gene>
<dbReference type="STRING" id="1036181.SAMN05421756_10232"/>
<evidence type="ECO:0000256" key="6">
    <source>
        <dbReference type="ARBA" id="ARBA00022840"/>
    </source>
</evidence>
<keyword evidence="2" id="KW-0723">Serine/threonine-protein kinase</keyword>
<dbReference type="Proteomes" id="UP000198504">
    <property type="component" value="Unassembled WGS sequence"/>
</dbReference>
<evidence type="ECO:0000256" key="7">
    <source>
        <dbReference type="SAM" id="MobiDB-lite"/>
    </source>
</evidence>
<reference evidence="10" key="1">
    <citation type="submission" date="2016-10" db="EMBL/GenBank/DDBJ databases">
        <authorList>
            <person name="Varghese N."/>
            <person name="Submissions S."/>
        </authorList>
    </citation>
    <scope>NUCLEOTIDE SEQUENCE [LARGE SCALE GENOMIC DNA]</scope>
    <source>
        <strain evidence="10">CGMCC 4.6856</strain>
    </source>
</reference>
<evidence type="ECO:0000256" key="4">
    <source>
        <dbReference type="ARBA" id="ARBA00022741"/>
    </source>
</evidence>
<dbReference type="EMBL" id="FOFA01000002">
    <property type="protein sequence ID" value="SEP94767.1"/>
    <property type="molecule type" value="Genomic_DNA"/>
</dbReference>
<dbReference type="AlphaFoldDB" id="A0A1H9C1C9"/>
<dbReference type="Gene3D" id="3.30.200.20">
    <property type="entry name" value="Phosphorylase Kinase, domain 1"/>
    <property type="match status" value="1"/>
</dbReference>
<proteinExistence type="predicted"/>
<evidence type="ECO:0000313" key="9">
    <source>
        <dbReference type="EMBL" id="SEP94767.1"/>
    </source>
</evidence>
<keyword evidence="6" id="KW-0067">ATP-binding</keyword>
<dbReference type="SUPFAM" id="SSF56112">
    <property type="entry name" value="Protein kinase-like (PK-like)"/>
    <property type="match status" value="1"/>
</dbReference>
<dbReference type="OrthoDB" id="9762169at2"/>
<protein>
    <recommendedName>
        <fullName evidence="1">non-specific serine/threonine protein kinase</fullName>
        <ecNumber evidence="1">2.7.11.1</ecNumber>
    </recommendedName>
</protein>
<dbReference type="PROSITE" id="PS00108">
    <property type="entry name" value="PROTEIN_KINASE_ST"/>
    <property type="match status" value="1"/>
</dbReference>
<sequence length="283" mass="30528">MTLSLPRPAPHTADDLDEDGDPVWAFAEGAPLVPGIQAWERLGVGGRCETWLGWDARLWAPVVVKLPRPHQVDHPRARASLAREVRALDGVLHPHLPRLYRHDLDADLAHVVEEHVDGPDLEDLLARRRTTATGVALLGVALLAALAALHGRGVAHLDVKPGNVVLREGRAVLVDLGSSRPLGSRQPAGRPVGTLGWTSPEMEACAPVSATMDVYGVGAVLRDAWARRLPSWRRSAVPGVVARLTEPDPASRPTVEEALILLGRCLPPARTPWPSWVGRTIST</sequence>
<dbReference type="RefSeq" id="WP_091177978.1">
    <property type="nucleotide sequence ID" value="NZ_FOFA01000002.1"/>
</dbReference>
<keyword evidence="5 9" id="KW-0418">Kinase</keyword>
<feature type="domain" description="Protein kinase" evidence="8">
    <location>
        <begin position="36"/>
        <end position="283"/>
    </location>
</feature>
<dbReference type="InterPro" id="IPR000719">
    <property type="entry name" value="Prot_kinase_dom"/>
</dbReference>
<keyword evidence="10" id="KW-1185">Reference proteome</keyword>
<dbReference type="Pfam" id="PF00069">
    <property type="entry name" value="Pkinase"/>
    <property type="match status" value="1"/>
</dbReference>
<feature type="region of interest" description="Disordered" evidence="7">
    <location>
        <begin position="1"/>
        <end position="20"/>
    </location>
</feature>
<dbReference type="GO" id="GO:0005524">
    <property type="term" value="F:ATP binding"/>
    <property type="evidence" value="ECO:0007669"/>
    <property type="project" value="UniProtKB-KW"/>
</dbReference>
<keyword evidence="3" id="KW-0808">Transferase</keyword>
<dbReference type="PANTHER" id="PTHR43289:SF6">
    <property type="entry name" value="SERINE_THREONINE-PROTEIN KINASE NEKL-3"/>
    <property type="match status" value="1"/>
</dbReference>
<dbReference type="Gene3D" id="1.10.510.10">
    <property type="entry name" value="Transferase(Phosphotransferase) domain 1"/>
    <property type="match status" value="1"/>
</dbReference>
<dbReference type="InterPro" id="IPR008271">
    <property type="entry name" value="Ser/Thr_kinase_AS"/>
</dbReference>
<evidence type="ECO:0000256" key="2">
    <source>
        <dbReference type="ARBA" id="ARBA00022527"/>
    </source>
</evidence>
<evidence type="ECO:0000256" key="1">
    <source>
        <dbReference type="ARBA" id="ARBA00012513"/>
    </source>
</evidence>
<dbReference type="PANTHER" id="PTHR43289">
    <property type="entry name" value="MITOGEN-ACTIVATED PROTEIN KINASE KINASE KINASE 20-RELATED"/>
    <property type="match status" value="1"/>
</dbReference>